<organism evidence="2 3">
    <name type="scientific">Pyrocoelia pectoralis</name>
    <dbReference type="NCBI Taxonomy" id="417401"/>
    <lineage>
        <taxon>Eukaryota</taxon>
        <taxon>Metazoa</taxon>
        <taxon>Ecdysozoa</taxon>
        <taxon>Arthropoda</taxon>
        <taxon>Hexapoda</taxon>
        <taxon>Insecta</taxon>
        <taxon>Pterygota</taxon>
        <taxon>Neoptera</taxon>
        <taxon>Endopterygota</taxon>
        <taxon>Coleoptera</taxon>
        <taxon>Polyphaga</taxon>
        <taxon>Elateriformia</taxon>
        <taxon>Elateroidea</taxon>
        <taxon>Lampyridae</taxon>
        <taxon>Lampyrinae</taxon>
        <taxon>Pyrocoelia</taxon>
    </lineage>
</organism>
<proteinExistence type="predicted"/>
<dbReference type="Proteomes" id="UP001329430">
    <property type="component" value="Chromosome 5"/>
</dbReference>
<dbReference type="AlphaFoldDB" id="A0AAN7V772"/>
<evidence type="ECO:0000313" key="2">
    <source>
        <dbReference type="EMBL" id="KAK5643140.1"/>
    </source>
</evidence>
<sequence length="144" mass="14176">MYYLAFAVLCVAVANAGIIPGAIVETIDGGAVIQGPSSRTAVHGPDGSVIAADAPGGAVIAGPKSGGVVAAAPAAVVASPFIAGPHVVGGPLARTVVAHSGPIVAGAHFGYPLFAPGSGIEGQYVHDYTETLYDNGQYHGEIYP</sequence>
<feature type="chain" id="PRO_5042870623" evidence="1">
    <location>
        <begin position="17"/>
        <end position="144"/>
    </location>
</feature>
<keyword evidence="3" id="KW-1185">Reference proteome</keyword>
<feature type="signal peptide" evidence="1">
    <location>
        <begin position="1"/>
        <end position="16"/>
    </location>
</feature>
<accession>A0AAN7V772</accession>
<evidence type="ECO:0000256" key="1">
    <source>
        <dbReference type="SAM" id="SignalP"/>
    </source>
</evidence>
<dbReference type="EMBL" id="JAVRBK010000005">
    <property type="protein sequence ID" value="KAK5643140.1"/>
    <property type="molecule type" value="Genomic_DNA"/>
</dbReference>
<reference evidence="2 3" key="1">
    <citation type="journal article" date="2024" name="Insects">
        <title>An Improved Chromosome-Level Genome Assembly of the Firefly Pyrocoelia pectoralis.</title>
        <authorList>
            <person name="Fu X."/>
            <person name="Meyer-Rochow V.B."/>
            <person name="Ballantyne L."/>
            <person name="Zhu X."/>
        </authorList>
    </citation>
    <scope>NUCLEOTIDE SEQUENCE [LARGE SCALE GENOMIC DNA]</scope>
    <source>
        <strain evidence="2">XCY_ONT2</strain>
    </source>
</reference>
<gene>
    <name evidence="2" type="ORF">RI129_006985</name>
</gene>
<protein>
    <submittedName>
        <fullName evidence="2">Uncharacterized protein</fullName>
    </submittedName>
</protein>
<name>A0AAN7V772_9COLE</name>
<keyword evidence="1" id="KW-0732">Signal</keyword>
<evidence type="ECO:0000313" key="3">
    <source>
        <dbReference type="Proteomes" id="UP001329430"/>
    </source>
</evidence>
<comment type="caution">
    <text evidence="2">The sequence shown here is derived from an EMBL/GenBank/DDBJ whole genome shotgun (WGS) entry which is preliminary data.</text>
</comment>